<reference evidence="1" key="2">
    <citation type="submission" date="2023-06" db="EMBL/GenBank/DDBJ databases">
        <authorList>
            <person name="Ma L."/>
            <person name="Liu K.-W."/>
            <person name="Li Z."/>
            <person name="Hsiao Y.-Y."/>
            <person name="Qi Y."/>
            <person name="Fu T."/>
            <person name="Tang G."/>
            <person name="Zhang D."/>
            <person name="Sun W.-H."/>
            <person name="Liu D.-K."/>
            <person name="Li Y."/>
            <person name="Chen G.-Z."/>
            <person name="Liu X.-D."/>
            <person name="Liao X.-Y."/>
            <person name="Jiang Y.-T."/>
            <person name="Yu X."/>
            <person name="Hao Y."/>
            <person name="Huang J."/>
            <person name="Zhao X.-W."/>
            <person name="Ke S."/>
            <person name="Chen Y.-Y."/>
            <person name="Wu W.-L."/>
            <person name="Hsu J.-L."/>
            <person name="Lin Y.-F."/>
            <person name="Huang M.-D."/>
            <person name="Li C.-Y."/>
            <person name="Huang L."/>
            <person name="Wang Z.-W."/>
            <person name="Zhao X."/>
            <person name="Zhong W.-Y."/>
            <person name="Peng D.-H."/>
            <person name="Ahmad S."/>
            <person name="Lan S."/>
            <person name="Zhang J.-S."/>
            <person name="Tsai W.-C."/>
            <person name="Van De Peer Y."/>
            <person name="Liu Z.-J."/>
        </authorList>
    </citation>
    <scope>NUCLEOTIDE SEQUENCE</scope>
    <source>
        <strain evidence="1">SCP</strain>
        <tissue evidence="1">Leaves</tissue>
    </source>
</reference>
<comment type="caution">
    <text evidence="1">The sequence shown here is derived from an EMBL/GenBank/DDBJ whole genome shotgun (WGS) entry which is preliminary data.</text>
</comment>
<gene>
    <name evidence="1" type="ORF">QJS04_geneDACA007363</name>
</gene>
<protein>
    <submittedName>
        <fullName evidence="1">Uncharacterized protein</fullName>
    </submittedName>
</protein>
<proteinExistence type="predicted"/>
<dbReference type="EMBL" id="JAUJYN010000002">
    <property type="protein sequence ID" value="KAK1277795.1"/>
    <property type="molecule type" value="Genomic_DNA"/>
</dbReference>
<sequence>MDSIETYYMLHQLCDLKRQILRWEHQWKFLGGYYGRHVDRYFAPEKFYRAIYDV</sequence>
<dbReference type="AlphaFoldDB" id="A0AAV9BMJ3"/>
<evidence type="ECO:0000313" key="2">
    <source>
        <dbReference type="Proteomes" id="UP001179952"/>
    </source>
</evidence>
<keyword evidence="2" id="KW-1185">Reference proteome</keyword>
<organism evidence="1 2">
    <name type="scientific">Acorus gramineus</name>
    <name type="common">Dwarf sweet flag</name>
    <dbReference type="NCBI Taxonomy" id="55184"/>
    <lineage>
        <taxon>Eukaryota</taxon>
        <taxon>Viridiplantae</taxon>
        <taxon>Streptophyta</taxon>
        <taxon>Embryophyta</taxon>
        <taxon>Tracheophyta</taxon>
        <taxon>Spermatophyta</taxon>
        <taxon>Magnoliopsida</taxon>
        <taxon>Liliopsida</taxon>
        <taxon>Acoraceae</taxon>
        <taxon>Acorus</taxon>
    </lineage>
</organism>
<reference evidence="1" key="1">
    <citation type="journal article" date="2023" name="Nat. Commun.">
        <title>Diploid and tetraploid genomes of Acorus and the evolution of monocots.</title>
        <authorList>
            <person name="Ma L."/>
            <person name="Liu K.W."/>
            <person name="Li Z."/>
            <person name="Hsiao Y.Y."/>
            <person name="Qi Y."/>
            <person name="Fu T."/>
            <person name="Tang G.D."/>
            <person name="Zhang D."/>
            <person name="Sun W.H."/>
            <person name="Liu D.K."/>
            <person name="Li Y."/>
            <person name="Chen G.Z."/>
            <person name="Liu X.D."/>
            <person name="Liao X.Y."/>
            <person name="Jiang Y.T."/>
            <person name="Yu X."/>
            <person name="Hao Y."/>
            <person name="Huang J."/>
            <person name="Zhao X.W."/>
            <person name="Ke S."/>
            <person name="Chen Y.Y."/>
            <person name="Wu W.L."/>
            <person name="Hsu J.L."/>
            <person name="Lin Y.F."/>
            <person name="Huang M.D."/>
            <person name="Li C.Y."/>
            <person name="Huang L."/>
            <person name="Wang Z.W."/>
            <person name="Zhao X."/>
            <person name="Zhong W.Y."/>
            <person name="Peng D.H."/>
            <person name="Ahmad S."/>
            <person name="Lan S."/>
            <person name="Zhang J.S."/>
            <person name="Tsai W.C."/>
            <person name="Van de Peer Y."/>
            <person name="Liu Z.J."/>
        </authorList>
    </citation>
    <scope>NUCLEOTIDE SEQUENCE</scope>
    <source>
        <strain evidence="1">SCP</strain>
    </source>
</reference>
<evidence type="ECO:0000313" key="1">
    <source>
        <dbReference type="EMBL" id="KAK1277795.1"/>
    </source>
</evidence>
<dbReference type="Proteomes" id="UP001179952">
    <property type="component" value="Unassembled WGS sequence"/>
</dbReference>
<name>A0AAV9BMJ3_ACOGR</name>
<accession>A0AAV9BMJ3</accession>